<accession>A0A2H5P5E7</accession>
<keyword evidence="1" id="KW-0732">Signal</keyword>
<name>A0A2H5P5E7_CITUN</name>
<dbReference type="EMBL" id="BDQV01000039">
    <property type="protein sequence ID" value="GAY47599.1"/>
    <property type="molecule type" value="Genomic_DNA"/>
</dbReference>
<evidence type="ECO:0000313" key="3">
    <source>
        <dbReference type="Proteomes" id="UP000236630"/>
    </source>
</evidence>
<proteinExistence type="predicted"/>
<keyword evidence="3" id="KW-1185">Reference proteome</keyword>
<organism evidence="2 3">
    <name type="scientific">Citrus unshiu</name>
    <name type="common">Satsuma mandarin</name>
    <name type="synonym">Citrus nobilis var. unshiu</name>
    <dbReference type="NCBI Taxonomy" id="55188"/>
    <lineage>
        <taxon>Eukaryota</taxon>
        <taxon>Viridiplantae</taxon>
        <taxon>Streptophyta</taxon>
        <taxon>Embryophyta</taxon>
        <taxon>Tracheophyta</taxon>
        <taxon>Spermatophyta</taxon>
        <taxon>Magnoliopsida</taxon>
        <taxon>eudicotyledons</taxon>
        <taxon>Gunneridae</taxon>
        <taxon>Pentapetalae</taxon>
        <taxon>rosids</taxon>
        <taxon>malvids</taxon>
        <taxon>Sapindales</taxon>
        <taxon>Rutaceae</taxon>
        <taxon>Aurantioideae</taxon>
        <taxon>Citrus</taxon>
    </lineage>
</organism>
<evidence type="ECO:0008006" key="4">
    <source>
        <dbReference type="Google" id="ProtNLM"/>
    </source>
</evidence>
<sequence>MAHGCYLMFFILSYLLLLSLAEEQRRVNLSCPSFSCGKFRNIDFPYSKRKHPEHLDNRSCESFKNISLPSSPSISFEIQSYLTLFKCPKILGNIPMNFKMSCDDSMIYYNHPDDDDLPSLPPQCSLIQLPVAVSKTRYASDLFRLLTGNFSLKVRPNWRARRHCIDCPSRGGGQCLINSMGYLHCSNTESYAFEESRSQGFVCGSN</sequence>
<protein>
    <recommendedName>
        <fullName evidence="4">Wall-associated receptor kinase C-terminal domain-containing protein</fullName>
    </recommendedName>
</protein>
<gene>
    <name evidence="2" type="ORF">CUMW_105600</name>
</gene>
<comment type="caution">
    <text evidence="2">The sequence shown here is derived from an EMBL/GenBank/DDBJ whole genome shotgun (WGS) entry which is preliminary data.</text>
</comment>
<evidence type="ECO:0000256" key="1">
    <source>
        <dbReference type="SAM" id="SignalP"/>
    </source>
</evidence>
<dbReference type="Proteomes" id="UP000236630">
    <property type="component" value="Unassembled WGS sequence"/>
</dbReference>
<evidence type="ECO:0000313" key="2">
    <source>
        <dbReference type="EMBL" id="GAY47599.1"/>
    </source>
</evidence>
<feature type="signal peptide" evidence="1">
    <location>
        <begin position="1"/>
        <end position="21"/>
    </location>
</feature>
<feature type="chain" id="PRO_5014116250" description="Wall-associated receptor kinase C-terminal domain-containing protein" evidence="1">
    <location>
        <begin position="22"/>
        <end position="206"/>
    </location>
</feature>
<dbReference type="AlphaFoldDB" id="A0A2H5P5E7"/>
<reference evidence="2 3" key="1">
    <citation type="journal article" date="2017" name="Front. Genet.">
        <title>Draft sequencing of the heterozygous diploid genome of Satsuma (Citrus unshiu Marc.) using a hybrid assembly approach.</title>
        <authorList>
            <person name="Shimizu T."/>
            <person name="Tanizawa Y."/>
            <person name="Mochizuki T."/>
            <person name="Nagasaki H."/>
            <person name="Yoshioka T."/>
            <person name="Toyoda A."/>
            <person name="Fujiyama A."/>
            <person name="Kaminuma E."/>
            <person name="Nakamura Y."/>
        </authorList>
    </citation>
    <scope>NUCLEOTIDE SEQUENCE [LARGE SCALE GENOMIC DNA]</scope>
    <source>
        <strain evidence="3">cv. Miyagawa wase</strain>
    </source>
</reference>